<dbReference type="Gene3D" id="3.30.420.10">
    <property type="entry name" value="Ribonuclease H-like superfamily/Ribonuclease H"/>
    <property type="match status" value="1"/>
</dbReference>
<accession>A0ABY6KMJ5</accession>
<evidence type="ECO:0000313" key="2">
    <source>
        <dbReference type="Proteomes" id="UP001235939"/>
    </source>
</evidence>
<gene>
    <name evidence="1" type="ORF">LAZ67_5004113</name>
</gene>
<protein>
    <recommendedName>
        <fullName evidence="3">Transposase</fullName>
    </recommendedName>
</protein>
<proteinExistence type="predicted"/>
<dbReference type="Proteomes" id="UP001235939">
    <property type="component" value="Chromosome 05"/>
</dbReference>
<dbReference type="PANTHER" id="PTHR46060:SF1">
    <property type="entry name" value="MARINER MOS1 TRANSPOSASE-LIKE PROTEIN"/>
    <property type="match status" value="1"/>
</dbReference>
<sequence>MDLRVEGHVSQKAREIKEMRKAIKPLIPYLSCRNVKFIHGSAYQIIHKRLGFHCLCKMGPKTLTQLHKQQRLDIFQKHSNRYGNKLDIFVNRIDTDYEPESERQRMEWEHPNSPHKKKFKIQPSAGKLMITVFSWNSQGVVLKNYQKRGKRIISAFYSGILTDKLTPAIRSKH</sequence>
<organism evidence="1 2">
    <name type="scientific">Cordylochernes scorpioides</name>
    <dbReference type="NCBI Taxonomy" id="51811"/>
    <lineage>
        <taxon>Eukaryota</taxon>
        <taxon>Metazoa</taxon>
        <taxon>Ecdysozoa</taxon>
        <taxon>Arthropoda</taxon>
        <taxon>Chelicerata</taxon>
        <taxon>Arachnida</taxon>
        <taxon>Pseudoscorpiones</taxon>
        <taxon>Cheliferoidea</taxon>
        <taxon>Chernetidae</taxon>
        <taxon>Cordylochernes</taxon>
    </lineage>
</organism>
<dbReference type="EMBL" id="CP092867">
    <property type="protein sequence ID" value="UYV68370.1"/>
    <property type="molecule type" value="Genomic_DNA"/>
</dbReference>
<dbReference type="InterPro" id="IPR036397">
    <property type="entry name" value="RNaseH_sf"/>
</dbReference>
<dbReference type="InterPro" id="IPR052709">
    <property type="entry name" value="Transposase-MT_Hybrid"/>
</dbReference>
<evidence type="ECO:0008006" key="3">
    <source>
        <dbReference type="Google" id="ProtNLM"/>
    </source>
</evidence>
<dbReference type="PANTHER" id="PTHR46060">
    <property type="entry name" value="MARINER MOS1 TRANSPOSASE-LIKE PROTEIN"/>
    <property type="match status" value="1"/>
</dbReference>
<keyword evidence="2" id="KW-1185">Reference proteome</keyword>
<dbReference type="InterPro" id="IPR001888">
    <property type="entry name" value="Transposase_1"/>
</dbReference>
<evidence type="ECO:0000313" key="1">
    <source>
        <dbReference type="EMBL" id="UYV68370.1"/>
    </source>
</evidence>
<dbReference type="Pfam" id="PF01359">
    <property type="entry name" value="Transposase_1"/>
    <property type="match status" value="1"/>
</dbReference>
<reference evidence="1 2" key="1">
    <citation type="submission" date="2022-01" db="EMBL/GenBank/DDBJ databases">
        <title>A chromosomal length assembly of Cordylochernes scorpioides.</title>
        <authorList>
            <person name="Zeh D."/>
            <person name="Zeh J."/>
        </authorList>
    </citation>
    <scope>NUCLEOTIDE SEQUENCE [LARGE SCALE GENOMIC DNA]</scope>
    <source>
        <strain evidence="1">IN4F17</strain>
        <tissue evidence="1">Whole Body</tissue>
    </source>
</reference>
<name>A0ABY6KMJ5_9ARAC</name>